<evidence type="ECO:0000256" key="1">
    <source>
        <dbReference type="SAM" id="MobiDB-lite"/>
    </source>
</evidence>
<gene>
    <name evidence="2" type="ORF">niasHT_008243</name>
</gene>
<proteinExistence type="predicted"/>
<dbReference type="EMBL" id="JBICBT010000261">
    <property type="protein sequence ID" value="KAL3118896.1"/>
    <property type="molecule type" value="Genomic_DNA"/>
</dbReference>
<name>A0ABD2LUH1_9BILA</name>
<evidence type="ECO:0000313" key="2">
    <source>
        <dbReference type="EMBL" id="KAL3118896.1"/>
    </source>
</evidence>
<keyword evidence="3" id="KW-1185">Reference proteome</keyword>
<comment type="caution">
    <text evidence="2">The sequence shown here is derived from an EMBL/GenBank/DDBJ whole genome shotgun (WGS) entry which is preliminary data.</text>
</comment>
<sequence length="96" mass="11366">MITRSLRRNENQRRVVGENAEQRRNKNNLENDANAFVFPEQNGRNNQQNNGNNHHSEPMMEDDEIRRALLDVNGQQKEQNQQLDAEEEQRLLDQII</sequence>
<dbReference type="Proteomes" id="UP001620626">
    <property type="component" value="Unassembled WGS sequence"/>
</dbReference>
<feature type="compositionally biased region" description="Basic and acidic residues" evidence="1">
    <location>
        <begin position="54"/>
        <end position="69"/>
    </location>
</feature>
<organism evidence="2 3">
    <name type="scientific">Heterodera trifolii</name>
    <dbReference type="NCBI Taxonomy" id="157864"/>
    <lineage>
        <taxon>Eukaryota</taxon>
        <taxon>Metazoa</taxon>
        <taxon>Ecdysozoa</taxon>
        <taxon>Nematoda</taxon>
        <taxon>Chromadorea</taxon>
        <taxon>Rhabditida</taxon>
        <taxon>Tylenchina</taxon>
        <taxon>Tylenchomorpha</taxon>
        <taxon>Tylenchoidea</taxon>
        <taxon>Heteroderidae</taxon>
        <taxon>Heteroderinae</taxon>
        <taxon>Heterodera</taxon>
    </lineage>
</organism>
<dbReference type="AlphaFoldDB" id="A0ABD2LUH1"/>
<reference evidence="2 3" key="1">
    <citation type="submission" date="2024-10" db="EMBL/GenBank/DDBJ databases">
        <authorList>
            <person name="Kim D."/>
        </authorList>
    </citation>
    <scope>NUCLEOTIDE SEQUENCE [LARGE SCALE GENOMIC DNA]</scope>
    <source>
        <strain evidence="2">BH-2024</strain>
    </source>
</reference>
<accession>A0ABD2LUH1</accession>
<feature type="compositionally biased region" description="Low complexity" evidence="1">
    <location>
        <begin position="41"/>
        <end position="53"/>
    </location>
</feature>
<protein>
    <submittedName>
        <fullName evidence="2">Uncharacterized protein</fullName>
    </submittedName>
</protein>
<evidence type="ECO:0000313" key="3">
    <source>
        <dbReference type="Proteomes" id="UP001620626"/>
    </source>
</evidence>
<feature type="compositionally biased region" description="Polar residues" evidence="1">
    <location>
        <begin position="73"/>
        <end position="83"/>
    </location>
</feature>
<feature type="region of interest" description="Disordered" evidence="1">
    <location>
        <begin position="1"/>
        <end position="96"/>
    </location>
</feature>
<feature type="compositionally biased region" description="Basic and acidic residues" evidence="1">
    <location>
        <begin position="7"/>
        <end position="29"/>
    </location>
</feature>